<evidence type="ECO:0000313" key="2">
    <source>
        <dbReference type="EMBL" id="GBP76755.1"/>
    </source>
</evidence>
<reference evidence="2 3" key="1">
    <citation type="journal article" date="2019" name="Commun. Biol.">
        <title>The bagworm genome reveals a unique fibroin gene that provides high tensile strength.</title>
        <authorList>
            <person name="Kono N."/>
            <person name="Nakamura H."/>
            <person name="Ohtoshi R."/>
            <person name="Tomita M."/>
            <person name="Numata K."/>
            <person name="Arakawa K."/>
        </authorList>
    </citation>
    <scope>NUCLEOTIDE SEQUENCE [LARGE SCALE GENOMIC DNA]</scope>
</reference>
<keyword evidence="3" id="KW-1185">Reference proteome</keyword>
<name>A0A4C1YQX7_EUMVA</name>
<dbReference type="AlphaFoldDB" id="A0A4C1YQX7"/>
<feature type="compositionally biased region" description="Basic and acidic residues" evidence="1">
    <location>
        <begin position="1"/>
        <end position="15"/>
    </location>
</feature>
<gene>
    <name evidence="2" type="ORF">EVAR_58479_1</name>
</gene>
<sequence length="122" mass="13924">MEDSGFERTPNEDSQKTTLDTATRDGRRTKASRLKRTQEDPCIYRNRDACAEAFAPEYERVTLKTYYVYHAKGIVIVSAVGGSYFGAQSGRALRFIKLRPPHVFPFQSPSRTFMNIPSPERN</sequence>
<dbReference type="EMBL" id="BGZK01001302">
    <property type="protein sequence ID" value="GBP76755.1"/>
    <property type="molecule type" value="Genomic_DNA"/>
</dbReference>
<comment type="caution">
    <text evidence="2">The sequence shown here is derived from an EMBL/GenBank/DDBJ whole genome shotgun (WGS) entry which is preliminary data.</text>
</comment>
<evidence type="ECO:0000256" key="1">
    <source>
        <dbReference type="SAM" id="MobiDB-lite"/>
    </source>
</evidence>
<dbReference type="Proteomes" id="UP000299102">
    <property type="component" value="Unassembled WGS sequence"/>
</dbReference>
<organism evidence="2 3">
    <name type="scientific">Eumeta variegata</name>
    <name type="common">Bagworm moth</name>
    <name type="synonym">Eumeta japonica</name>
    <dbReference type="NCBI Taxonomy" id="151549"/>
    <lineage>
        <taxon>Eukaryota</taxon>
        <taxon>Metazoa</taxon>
        <taxon>Ecdysozoa</taxon>
        <taxon>Arthropoda</taxon>
        <taxon>Hexapoda</taxon>
        <taxon>Insecta</taxon>
        <taxon>Pterygota</taxon>
        <taxon>Neoptera</taxon>
        <taxon>Endopterygota</taxon>
        <taxon>Lepidoptera</taxon>
        <taxon>Glossata</taxon>
        <taxon>Ditrysia</taxon>
        <taxon>Tineoidea</taxon>
        <taxon>Psychidae</taxon>
        <taxon>Oiketicinae</taxon>
        <taxon>Eumeta</taxon>
    </lineage>
</organism>
<protein>
    <submittedName>
        <fullName evidence="2">Uncharacterized protein</fullName>
    </submittedName>
</protein>
<accession>A0A4C1YQX7</accession>
<evidence type="ECO:0000313" key="3">
    <source>
        <dbReference type="Proteomes" id="UP000299102"/>
    </source>
</evidence>
<feature type="region of interest" description="Disordered" evidence="1">
    <location>
        <begin position="1"/>
        <end position="37"/>
    </location>
</feature>
<proteinExistence type="predicted"/>